<sequence length="123" mass="12758">MEIYGLGIVALCMFVGSFIGMGLGNLLGISGNVGGVGFAMLMLILVTNHFEKKGKPFSKRTSNGILLLSSLYIPIVVAMSARQNVVAAFEGGAVAFLSGGVATIGALLLVPLITKLTIKENNE</sequence>
<dbReference type="EMBL" id="QXXA01000006">
    <property type="protein sequence ID" value="NBI06527.1"/>
    <property type="molecule type" value="Genomic_DNA"/>
</dbReference>
<proteinExistence type="predicted"/>
<protein>
    <submittedName>
        <fullName evidence="2">Malonate transporter subunit MadL</fullName>
    </submittedName>
</protein>
<feature type="transmembrane region" description="Helical" evidence="1">
    <location>
        <begin position="33"/>
        <end position="50"/>
    </location>
</feature>
<feature type="transmembrane region" description="Helical" evidence="1">
    <location>
        <begin position="7"/>
        <end position="27"/>
    </location>
</feature>
<name>A0A845QUH5_9CLOT</name>
<evidence type="ECO:0000313" key="3">
    <source>
        <dbReference type="Proteomes" id="UP000467132"/>
    </source>
</evidence>
<keyword evidence="1" id="KW-0472">Membrane</keyword>
<dbReference type="NCBIfam" id="TIGR00807">
    <property type="entry name" value="malonate_madL"/>
    <property type="match status" value="1"/>
</dbReference>
<dbReference type="Proteomes" id="UP000467132">
    <property type="component" value="Unassembled WGS sequence"/>
</dbReference>
<dbReference type="Pfam" id="PF03817">
    <property type="entry name" value="MadL"/>
    <property type="match status" value="1"/>
</dbReference>
<feature type="transmembrane region" description="Helical" evidence="1">
    <location>
        <begin position="62"/>
        <end position="81"/>
    </location>
</feature>
<feature type="transmembrane region" description="Helical" evidence="1">
    <location>
        <begin position="93"/>
        <end position="113"/>
    </location>
</feature>
<dbReference type="OrthoDB" id="286752at2"/>
<keyword evidence="1" id="KW-1133">Transmembrane helix</keyword>
<evidence type="ECO:0000313" key="2">
    <source>
        <dbReference type="EMBL" id="NBI06527.1"/>
    </source>
</evidence>
<keyword evidence="1" id="KW-0812">Transmembrane</keyword>
<dbReference type="RefSeq" id="WP_160197002.1">
    <property type="nucleotide sequence ID" value="NZ_QXXA01000006.1"/>
</dbReference>
<reference evidence="2 3" key="1">
    <citation type="submission" date="2018-08" db="EMBL/GenBank/DDBJ databases">
        <title>Murine metabolic-syndrome-specific gut microbial biobank.</title>
        <authorList>
            <person name="Liu C."/>
        </authorList>
    </citation>
    <scope>NUCLEOTIDE SEQUENCE [LARGE SCALE GENOMIC DNA]</scope>
    <source>
        <strain evidence="2 3">583</strain>
    </source>
</reference>
<organism evidence="2 3">
    <name type="scientific">Senegalia massiliensis</name>
    <dbReference type="NCBI Taxonomy" id="1720316"/>
    <lineage>
        <taxon>Bacteria</taxon>
        <taxon>Bacillati</taxon>
        <taxon>Bacillota</taxon>
        <taxon>Clostridia</taxon>
        <taxon>Eubacteriales</taxon>
        <taxon>Clostridiaceae</taxon>
        <taxon>Senegalia</taxon>
    </lineage>
</organism>
<keyword evidence="3" id="KW-1185">Reference proteome</keyword>
<comment type="caution">
    <text evidence="2">The sequence shown here is derived from an EMBL/GenBank/DDBJ whole genome shotgun (WGS) entry which is preliminary data.</text>
</comment>
<dbReference type="AlphaFoldDB" id="A0A845QUH5"/>
<dbReference type="GO" id="GO:0016020">
    <property type="term" value="C:membrane"/>
    <property type="evidence" value="ECO:0007669"/>
    <property type="project" value="InterPro"/>
</dbReference>
<accession>A0A845QUH5</accession>
<gene>
    <name evidence="2" type="primary">madL</name>
    <name evidence="2" type="ORF">D3Z33_06575</name>
</gene>
<evidence type="ECO:0000256" key="1">
    <source>
        <dbReference type="SAM" id="Phobius"/>
    </source>
</evidence>
<dbReference type="InterPro" id="IPR004690">
    <property type="entry name" value="Maln_transptMadL"/>
</dbReference>